<evidence type="ECO:0000313" key="2">
    <source>
        <dbReference type="Proteomes" id="UP000198224"/>
    </source>
</evidence>
<organism evidence="1 2">
    <name type="scientific">Micromonospora chokoriensis</name>
    <dbReference type="NCBI Taxonomy" id="356851"/>
    <lineage>
        <taxon>Bacteria</taxon>
        <taxon>Bacillati</taxon>
        <taxon>Actinomycetota</taxon>
        <taxon>Actinomycetes</taxon>
        <taxon>Micromonosporales</taxon>
        <taxon>Micromonosporaceae</taxon>
        <taxon>Micromonospora</taxon>
    </lineage>
</organism>
<evidence type="ECO:0008006" key="3">
    <source>
        <dbReference type="Google" id="ProtNLM"/>
    </source>
</evidence>
<accession>A0A1C4VD04</accession>
<protein>
    <recommendedName>
        <fullName evidence="3">Flavin reductase</fullName>
    </recommendedName>
</protein>
<dbReference type="EMBL" id="LT607409">
    <property type="protein sequence ID" value="SCE81776.1"/>
    <property type="molecule type" value="Genomic_DNA"/>
</dbReference>
<reference evidence="2" key="1">
    <citation type="submission" date="2016-06" db="EMBL/GenBank/DDBJ databases">
        <authorList>
            <person name="Varghese N."/>
            <person name="Submissions Spin"/>
        </authorList>
    </citation>
    <scope>NUCLEOTIDE SEQUENCE [LARGE SCALE GENOMIC DNA]</scope>
    <source>
        <strain evidence="2">DSM 45160</strain>
    </source>
</reference>
<dbReference type="Proteomes" id="UP000198224">
    <property type="component" value="Chromosome I"/>
</dbReference>
<dbReference type="RefSeq" id="WP_088987091.1">
    <property type="nucleotide sequence ID" value="NZ_LT607409.1"/>
</dbReference>
<evidence type="ECO:0000313" key="1">
    <source>
        <dbReference type="EMBL" id="SCE81776.1"/>
    </source>
</evidence>
<dbReference type="AlphaFoldDB" id="A0A1C4VD04"/>
<keyword evidence="2" id="KW-1185">Reference proteome</keyword>
<sequence length="81" mass="9191">MNDDAEHPLLKPAWRCRTCGIAWPCSVAKRRLLGRYRGRPDELVEHLKALQTEATGDLTKLYGGKTPNGLTERFIGWVKAR</sequence>
<proteinExistence type="predicted"/>
<name>A0A1C4VD04_9ACTN</name>
<gene>
    <name evidence="1" type="ORF">GA0070612_1302</name>
</gene>